<dbReference type="Gene3D" id="3.30.1360.20">
    <property type="entry name" value="Transcriptional coactivator/pterin dehydratase"/>
    <property type="match status" value="1"/>
</dbReference>
<dbReference type="EC" id="4.2.1.96" evidence="3"/>
<dbReference type="RefSeq" id="WP_036337459.1">
    <property type="nucleotide sequence ID" value="NZ_JPMX01000077.1"/>
</dbReference>
<protein>
    <recommendedName>
        <fullName evidence="4">Putative pterin-4-alpha-carbinolamine dehydratase</fullName>
        <ecNumber evidence="3">4.2.1.96</ecNumber>
    </recommendedName>
</protein>
<dbReference type="CDD" id="cd00488">
    <property type="entry name" value="PCD_DCoH"/>
    <property type="match status" value="1"/>
</dbReference>
<dbReference type="Pfam" id="PF01329">
    <property type="entry name" value="Pterin_4a"/>
    <property type="match status" value="1"/>
</dbReference>
<sequence length="102" mass="11276">MARRILLNPDELSDALEELPEWAGDVHGIHRRVKGIDFRSAARCVTALADVAEELDHHPDVEISYGNLTVHLITHSVDGVTELDVEFARRADVHLDDAGETA</sequence>
<dbReference type="GO" id="GO:0008124">
    <property type="term" value="F:4-alpha-hydroxytetrahydrobiopterin dehydratase activity"/>
    <property type="evidence" value="ECO:0007669"/>
    <property type="project" value="UniProtKB-EC"/>
</dbReference>
<name>A0A098Y4Q2_9ACTN</name>
<dbReference type="EMBL" id="JPMX01000077">
    <property type="protein sequence ID" value="KGH45415.1"/>
    <property type="molecule type" value="Genomic_DNA"/>
</dbReference>
<evidence type="ECO:0000256" key="2">
    <source>
        <dbReference type="ARBA" id="ARBA00006472"/>
    </source>
</evidence>
<comment type="caution">
    <text evidence="6">The sequence shown here is derived from an EMBL/GenBank/DDBJ whole genome shotgun (WGS) entry which is preliminary data.</text>
</comment>
<dbReference type="InterPro" id="IPR036428">
    <property type="entry name" value="PCD_sf"/>
</dbReference>
<dbReference type="SUPFAM" id="SSF55248">
    <property type="entry name" value="PCD-like"/>
    <property type="match status" value="1"/>
</dbReference>
<organism evidence="6 7">
    <name type="scientific">Modestobacter caceresii</name>
    <dbReference type="NCBI Taxonomy" id="1522368"/>
    <lineage>
        <taxon>Bacteria</taxon>
        <taxon>Bacillati</taxon>
        <taxon>Actinomycetota</taxon>
        <taxon>Actinomycetes</taxon>
        <taxon>Geodermatophilales</taxon>
        <taxon>Geodermatophilaceae</taxon>
        <taxon>Modestobacter</taxon>
    </lineage>
</organism>
<evidence type="ECO:0000313" key="6">
    <source>
        <dbReference type="EMBL" id="KGH45415.1"/>
    </source>
</evidence>
<dbReference type="GO" id="GO:0006729">
    <property type="term" value="P:tetrahydrobiopterin biosynthetic process"/>
    <property type="evidence" value="ECO:0007669"/>
    <property type="project" value="InterPro"/>
</dbReference>
<dbReference type="NCBIfam" id="NF002017">
    <property type="entry name" value="PRK00823.1-2"/>
    <property type="match status" value="1"/>
</dbReference>
<proteinExistence type="inferred from homology"/>
<dbReference type="OrthoDB" id="15077at2"/>
<evidence type="ECO:0000256" key="1">
    <source>
        <dbReference type="ARBA" id="ARBA00001554"/>
    </source>
</evidence>
<comment type="similarity">
    <text evidence="2">Belongs to the pterin-4-alpha-carbinolamine dehydratase family.</text>
</comment>
<gene>
    <name evidence="6" type="ORF">IN07_17095</name>
</gene>
<keyword evidence="5" id="KW-0456">Lyase</keyword>
<dbReference type="InterPro" id="IPR001533">
    <property type="entry name" value="Pterin_deHydtase"/>
</dbReference>
<evidence type="ECO:0000256" key="3">
    <source>
        <dbReference type="ARBA" id="ARBA00013252"/>
    </source>
</evidence>
<dbReference type="STRING" id="1522368.IN07_17095"/>
<keyword evidence="7" id="KW-1185">Reference proteome</keyword>
<evidence type="ECO:0000256" key="5">
    <source>
        <dbReference type="ARBA" id="ARBA00023239"/>
    </source>
</evidence>
<dbReference type="PANTHER" id="PTHR12599:SF0">
    <property type="entry name" value="PTERIN-4-ALPHA-CARBINOLAMINE DEHYDRATASE"/>
    <property type="match status" value="1"/>
</dbReference>
<accession>A0A098Y4Q2</accession>
<dbReference type="PANTHER" id="PTHR12599">
    <property type="entry name" value="PTERIN-4-ALPHA-CARBINOLAMINE DEHYDRATASE"/>
    <property type="match status" value="1"/>
</dbReference>
<comment type="catalytic activity">
    <reaction evidence="1">
        <text>(4aS,6R)-4a-hydroxy-L-erythro-5,6,7,8-tetrahydrobiopterin = (6R)-L-erythro-6,7-dihydrobiopterin + H2O</text>
        <dbReference type="Rhea" id="RHEA:11920"/>
        <dbReference type="ChEBI" id="CHEBI:15377"/>
        <dbReference type="ChEBI" id="CHEBI:15642"/>
        <dbReference type="ChEBI" id="CHEBI:43120"/>
        <dbReference type="EC" id="4.2.1.96"/>
    </reaction>
</comment>
<dbReference type="Proteomes" id="UP000029713">
    <property type="component" value="Unassembled WGS sequence"/>
</dbReference>
<dbReference type="AlphaFoldDB" id="A0A098Y4Q2"/>
<evidence type="ECO:0000256" key="4">
    <source>
        <dbReference type="ARBA" id="ARBA00021735"/>
    </source>
</evidence>
<evidence type="ECO:0000313" key="7">
    <source>
        <dbReference type="Proteomes" id="UP000029713"/>
    </source>
</evidence>
<reference evidence="6 7" key="1">
    <citation type="submission" date="2014-07" db="EMBL/GenBank/DDBJ databases">
        <title>Biosystematic studies on Modestobacter strains isolated from extreme hyper-arid desert soil and from historic building.</title>
        <authorList>
            <person name="Bukarasam K."/>
            <person name="Bull A."/>
            <person name="Girard G."/>
            <person name="van Wezel G."/>
            <person name="Goodfellow M."/>
        </authorList>
    </citation>
    <scope>NUCLEOTIDE SEQUENCE [LARGE SCALE GENOMIC DNA]</scope>
    <source>
        <strain evidence="6 7">KNN45-2b</strain>
    </source>
</reference>